<comment type="caution">
    <text evidence="2">The sequence shown here is derived from an EMBL/GenBank/DDBJ whole genome shotgun (WGS) entry which is preliminary data.</text>
</comment>
<dbReference type="SUPFAM" id="SSF52058">
    <property type="entry name" value="L domain-like"/>
    <property type="match status" value="1"/>
</dbReference>
<keyword evidence="1" id="KW-0175">Coiled coil</keyword>
<dbReference type="EMBL" id="CAJVPL010002604">
    <property type="protein sequence ID" value="CAG8615158.1"/>
    <property type="molecule type" value="Genomic_DNA"/>
</dbReference>
<keyword evidence="3" id="KW-1185">Reference proteome</keyword>
<reference evidence="2" key="1">
    <citation type="submission" date="2021-06" db="EMBL/GenBank/DDBJ databases">
        <authorList>
            <person name="Kallberg Y."/>
            <person name="Tangrot J."/>
            <person name="Rosling A."/>
        </authorList>
    </citation>
    <scope>NUCLEOTIDE SEQUENCE</scope>
    <source>
        <strain evidence="2">MT106</strain>
    </source>
</reference>
<dbReference type="OrthoDB" id="2448761at2759"/>
<dbReference type="Gene3D" id="3.80.10.10">
    <property type="entry name" value="Ribonuclease Inhibitor"/>
    <property type="match status" value="1"/>
</dbReference>
<organism evidence="2 3">
    <name type="scientific">Ambispora gerdemannii</name>
    <dbReference type="NCBI Taxonomy" id="144530"/>
    <lineage>
        <taxon>Eukaryota</taxon>
        <taxon>Fungi</taxon>
        <taxon>Fungi incertae sedis</taxon>
        <taxon>Mucoromycota</taxon>
        <taxon>Glomeromycotina</taxon>
        <taxon>Glomeromycetes</taxon>
        <taxon>Archaeosporales</taxon>
        <taxon>Ambisporaceae</taxon>
        <taxon>Ambispora</taxon>
    </lineage>
</organism>
<proteinExistence type="predicted"/>
<gene>
    <name evidence="2" type="ORF">AGERDE_LOCUS9794</name>
</gene>
<sequence length="294" mass="33765">MKAQTYINQKYQTKEQKKDIAELDLRNLNLEGDLDFVDFDNLEEVDISGNPKLGKLMVNGEVKEIRLEKGIKFNGELVINDFPQLEEIIVDNLITQDLSELQVINCPNLRKIYCLSAQFTSLKLSNLRKLTEIKFGNNNFKLMKLDIETCPNLKEVKLPGSQFSSLDLSGAPNLEVIDLCFGKLTSLNNKKNELKRLKAATKEKLEANQKSFLNTLLTSQEQIVRLEESNITQLIDAEEMKLNEAKEKLKERIIQEEISSLCQKKLELTKLEMKLEQLQKQEFEASQEVPQSNQ</sequence>
<name>A0A9N9GNQ7_9GLOM</name>
<dbReference type="AlphaFoldDB" id="A0A9N9GNQ7"/>
<dbReference type="InterPro" id="IPR032675">
    <property type="entry name" value="LRR_dom_sf"/>
</dbReference>
<protein>
    <submittedName>
        <fullName evidence="2">8065_t:CDS:1</fullName>
    </submittedName>
</protein>
<evidence type="ECO:0000313" key="3">
    <source>
        <dbReference type="Proteomes" id="UP000789831"/>
    </source>
</evidence>
<accession>A0A9N9GNQ7</accession>
<evidence type="ECO:0000313" key="2">
    <source>
        <dbReference type="EMBL" id="CAG8615158.1"/>
    </source>
</evidence>
<dbReference type="Proteomes" id="UP000789831">
    <property type="component" value="Unassembled WGS sequence"/>
</dbReference>
<feature type="coiled-coil region" evidence="1">
    <location>
        <begin position="184"/>
        <end position="288"/>
    </location>
</feature>
<evidence type="ECO:0000256" key="1">
    <source>
        <dbReference type="SAM" id="Coils"/>
    </source>
</evidence>